<dbReference type="Proteomes" id="UP000807469">
    <property type="component" value="Unassembled WGS sequence"/>
</dbReference>
<dbReference type="PANTHER" id="PTHR10039">
    <property type="entry name" value="AMELOGENIN"/>
    <property type="match status" value="1"/>
</dbReference>
<evidence type="ECO:0000256" key="1">
    <source>
        <dbReference type="ARBA" id="ARBA00022737"/>
    </source>
</evidence>
<name>A0A9P5YN18_9AGAR</name>
<dbReference type="InterPro" id="IPR027417">
    <property type="entry name" value="P-loop_NTPase"/>
</dbReference>
<dbReference type="Pfam" id="PF24883">
    <property type="entry name" value="NPHP3_N"/>
    <property type="match status" value="1"/>
</dbReference>
<organism evidence="3 4">
    <name type="scientific">Pholiota conissans</name>
    <dbReference type="NCBI Taxonomy" id="109636"/>
    <lineage>
        <taxon>Eukaryota</taxon>
        <taxon>Fungi</taxon>
        <taxon>Dikarya</taxon>
        <taxon>Basidiomycota</taxon>
        <taxon>Agaricomycotina</taxon>
        <taxon>Agaricomycetes</taxon>
        <taxon>Agaricomycetidae</taxon>
        <taxon>Agaricales</taxon>
        <taxon>Agaricineae</taxon>
        <taxon>Strophariaceae</taxon>
        <taxon>Pholiota</taxon>
    </lineage>
</organism>
<dbReference type="AlphaFoldDB" id="A0A9P5YN18"/>
<accession>A0A9P5YN18</accession>
<feature type="domain" description="Nephrocystin 3-like N-terminal" evidence="2">
    <location>
        <begin position="112"/>
        <end position="265"/>
    </location>
</feature>
<dbReference type="OrthoDB" id="163438at2759"/>
<evidence type="ECO:0000259" key="2">
    <source>
        <dbReference type="Pfam" id="PF24883"/>
    </source>
</evidence>
<keyword evidence="1" id="KW-0677">Repeat</keyword>
<dbReference type="PANTHER" id="PTHR10039:SF14">
    <property type="entry name" value="NACHT DOMAIN-CONTAINING PROTEIN"/>
    <property type="match status" value="1"/>
</dbReference>
<dbReference type="InterPro" id="IPR056884">
    <property type="entry name" value="NPHP3-like_N"/>
</dbReference>
<proteinExistence type="predicted"/>
<dbReference type="Gene3D" id="3.40.50.300">
    <property type="entry name" value="P-loop containing nucleotide triphosphate hydrolases"/>
    <property type="match status" value="1"/>
</dbReference>
<dbReference type="EMBL" id="MU155498">
    <property type="protein sequence ID" value="KAF9472788.1"/>
    <property type="molecule type" value="Genomic_DNA"/>
</dbReference>
<protein>
    <recommendedName>
        <fullName evidence="2">Nephrocystin 3-like N-terminal domain-containing protein</fullName>
    </recommendedName>
</protein>
<reference evidence="3" key="1">
    <citation type="submission" date="2020-11" db="EMBL/GenBank/DDBJ databases">
        <authorList>
            <consortium name="DOE Joint Genome Institute"/>
            <person name="Ahrendt S."/>
            <person name="Riley R."/>
            <person name="Andreopoulos W."/>
            <person name="Labutti K."/>
            <person name="Pangilinan J."/>
            <person name="Ruiz-Duenas F.J."/>
            <person name="Barrasa J.M."/>
            <person name="Sanchez-Garcia M."/>
            <person name="Camarero S."/>
            <person name="Miyauchi S."/>
            <person name="Serrano A."/>
            <person name="Linde D."/>
            <person name="Babiker R."/>
            <person name="Drula E."/>
            <person name="Ayuso-Fernandez I."/>
            <person name="Pacheco R."/>
            <person name="Padilla G."/>
            <person name="Ferreira P."/>
            <person name="Barriuso J."/>
            <person name="Kellner H."/>
            <person name="Castanera R."/>
            <person name="Alfaro M."/>
            <person name="Ramirez L."/>
            <person name="Pisabarro A.G."/>
            <person name="Kuo A."/>
            <person name="Tritt A."/>
            <person name="Lipzen A."/>
            <person name="He G."/>
            <person name="Yan M."/>
            <person name="Ng V."/>
            <person name="Cullen D."/>
            <person name="Martin F."/>
            <person name="Rosso M.-N."/>
            <person name="Henrissat B."/>
            <person name="Hibbett D."/>
            <person name="Martinez A.T."/>
            <person name="Grigoriev I.V."/>
        </authorList>
    </citation>
    <scope>NUCLEOTIDE SEQUENCE</scope>
    <source>
        <strain evidence="3">CIRM-BRFM 674</strain>
    </source>
</reference>
<dbReference type="SUPFAM" id="SSF52540">
    <property type="entry name" value="P-loop containing nucleoside triphosphate hydrolases"/>
    <property type="match status" value="1"/>
</dbReference>
<comment type="caution">
    <text evidence="3">The sequence shown here is derived from an EMBL/GenBank/DDBJ whole genome shotgun (WGS) entry which is preliminary data.</text>
</comment>
<evidence type="ECO:0000313" key="3">
    <source>
        <dbReference type="EMBL" id="KAF9472788.1"/>
    </source>
</evidence>
<gene>
    <name evidence="3" type="ORF">BDN70DRAFT_435528</name>
</gene>
<evidence type="ECO:0000313" key="4">
    <source>
        <dbReference type="Proteomes" id="UP000807469"/>
    </source>
</evidence>
<keyword evidence="4" id="KW-1185">Reference proteome</keyword>
<sequence length="434" mass="49412">MQRRLVKHQPASTTTDMYRLRMRPEMSVQPMRSTHMFGGDNIGISGGIFNHAENINQISSAQGIDPLLHLLEHVSSSAFHNSAERYDPPRCHENTRVEVLEKIRDWAIQYGHDRKSWILWLNGAAGAGKSAIMQSIAELLLLRYTFIAVASFFFSRGDSARNTIAPLISTLAYQLIQQIPETSEFILSTIANNPLIFKQSLEFQLQQLIIQPLTSLPFHMQKLFVVFIDGLDECLNRDHQVNLIKVAGDIYIGKDIPLAFVIASRRETQIQYEFNQDTVFHTLETIPLDDSEASDDIRRYLNAKFADIKKTHPFRHLLPPDWPSISTVTEIVEKSSNQFIYASTVIKYISSPRAHPAQRLKVILDLRLLNPLSEHPFAYLDSLYRHIFSQVEDLDQVLDILAFIIIIADIISCCSVQACTPRRHLAFISPCITS</sequence>